<organism evidence="1 2">
    <name type="scientific">Ensete ventricosum</name>
    <name type="common">Abyssinian banana</name>
    <name type="synonym">Musa ensete</name>
    <dbReference type="NCBI Taxonomy" id="4639"/>
    <lineage>
        <taxon>Eukaryota</taxon>
        <taxon>Viridiplantae</taxon>
        <taxon>Streptophyta</taxon>
        <taxon>Embryophyta</taxon>
        <taxon>Tracheophyta</taxon>
        <taxon>Spermatophyta</taxon>
        <taxon>Magnoliopsida</taxon>
        <taxon>Liliopsida</taxon>
        <taxon>Zingiberales</taxon>
        <taxon>Musaceae</taxon>
        <taxon>Ensete</taxon>
    </lineage>
</organism>
<comment type="caution">
    <text evidence="1">The sequence shown here is derived from an EMBL/GenBank/DDBJ whole genome shotgun (WGS) entry which is preliminary data.</text>
</comment>
<dbReference type="Proteomes" id="UP000287651">
    <property type="component" value="Unassembled WGS sequence"/>
</dbReference>
<name>A0A426XL22_ENSVE</name>
<dbReference type="EMBL" id="AMZH03019596">
    <property type="protein sequence ID" value="RRT40166.1"/>
    <property type="molecule type" value="Genomic_DNA"/>
</dbReference>
<feature type="non-terminal residue" evidence="1">
    <location>
        <position position="1"/>
    </location>
</feature>
<reference evidence="1 2" key="1">
    <citation type="journal article" date="2014" name="Agronomy (Basel)">
        <title>A Draft Genome Sequence for Ensete ventricosum, the Drought-Tolerant Tree Against Hunger.</title>
        <authorList>
            <person name="Harrison J."/>
            <person name="Moore K.A."/>
            <person name="Paszkiewicz K."/>
            <person name="Jones T."/>
            <person name="Grant M."/>
            <person name="Ambacheew D."/>
            <person name="Muzemil S."/>
            <person name="Studholme D.J."/>
        </authorList>
    </citation>
    <scope>NUCLEOTIDE SEQUENCE [LARGE SCALE GENOMIC DNA]</scope>
</reference>
<evidence type="ECO:0000313" key="1">
    <source>
        <dbReference type="EMBL" id="RRT40166.1"/>
    </source>
</evidence>
<sequence>VEVLSRLGSTLLQPLEVYCDVPKGVTYPRSRDLIWLASVGETSLFVSAFFCSSISSPIVNARTKASVGRWGCLDSAPPTIKLVKRS</sequence>
<dbReference type="AlphaFoldDB" id="A0A426XL22"/>
<gene>
    <name evidence="1" type="ORF">B296_00058692</name>
</gene>
<protein>
    <submittedName>
        <fullName evidence="1">Uncharacterized protein</fullName>
    </submittedName>
</protein>
<accession>A0A426XL22</accession>
<evidence type="ECO:0000313" key="2">
    <source>
        <dbReference type="Proteomes" id="UP000287651"/>
    </source>
</evidence>
<proteinExistence type="predicted"/>